<evidence type="ECO:0000313" key="2">
    <source>
        <dbReference type="EMBL" id="KAG2812272.1"/>
    </source>
</evidence>
<organism evidence="2 3">
    <name type="scientific">Phytophthora cactorum</name>
    <dbReference type="NCBI Taxonomy" id="29920"/>
    <lineage>
        <taxon>Eukaryota</taxon>
        <taxon>Sar</taxon>
        <taxon>Stramenopiles</taxon>
        <taxon>Oomycota</taxon>
        <taxon>Peronosporomycetes</taxon>
        <taxon>Peronosporales</taxon>
        <taxon>Peronosporaceae</taxon>
        <taxon>Phytophthora</taxon>
    </lineage>
</organism>
<gene>
    <name evidence="2" type="ORF">PC113_g23576</name>
</gene>
<dbReference type="Pfam" id="PF14223">
    <property type="entry name" value="Retrotran_gag_2"/>
    <property type="match status" value="1"/>
</dbReference>
<dbReference type="AlphaFoldDB" id="A0A8T0Y7W1"/>
<accession>A0A8T0Y7W1</accession>
<dbReference type="PANTHER" id="PTHR35317">
    <property type="entry name" value="OS04G0629600 PROTEIN"/>
    <property type="match status" value="1"/>
</dbReference>
<evidence type="ECO:0000256" key="1">
    <source>
        <dbReference type="SAM" id="MobiDB-lite"/>
    </source>
</evidence>
<sequence length="170" mass="19443">MDADYHHVVDNCEKAWAAWTHLKTLYGGSQKAGRIYLKRQLFSMEMSEGGNVLHHCNEVLNISAKLSSIGATMEDEDVAICLLRSLPKSYENVVLNLEMSNAELRSQDVVKVLTNEHIKRQGEKTATVKTENAAKAFNTDRHSRESERRQSGLKTRRQWSWTWSQLYSMA</sequence>
<evidence type="ECO:0000313" key="3">
    <source>
        <dbReference type="Proteomes" id="UP000735874"/>
    </source>
</evidence>
<dbReference type="EMBL" id="RCMG01002273">
    <property type="protein sequence ID" value="KAG2812272.1"/>
    <property type="molecule type" value="Genomic_DNA"/>
</dbReference>
<feature type="region of interest" description="Disordered" evidence="1">
    <location>
        <begin position="132"/>
        <end position="151"/>
    </location>
</feature>
<proteinExistence type="predicted"/>
<dbReference type="Proteomes" id="UP000735874">
    <property type="component" value="Unassembled WGS sequence"/>
</dbReference>
<name>A0A8T0Y7W1_9STRA</name>
<protein>
    <submittedName>
        <fullName evidence="2">Uncharacterized protein</fullName>
    </submittedName>
</protein>
<feature type="compositionally biased region" description="Basic and acidic residues" evidence="1">
    <location>
        <begin position="138"/>
        <end position="150"/>
    </location>
</feature>
<dbReference type="VEuPathDB" id="FungiDB:PC110_g20369"/>
<reference evidence="2" key="1">
    <citation type="submission" date="2018-10" db="EMBL/GenBank/DDBJ databases">
        <title>Effector identification in a new, highly contiguous assembly of the strawberry crown rot pathogen Phytophthora cactorum.</title>
        <authorList>
            <person name="Armitage A.D."/>
            <person name="Nellist C.F."/>
            <person name="Bates H."/>
            <person name="Vickerstaff R.J."/>
            <person name="Harrison R.J."/>
        </authorList>
    </citation>
    <scope>NUCLEOTIDE SEQUENCE</scope>
    <source>
        <strain evidence="2">15-7</strain>
    </source>
</reference>
<comment type="caution">
    <text evidence="2">The sequence shown here is derived from an EMBL/GenBank/DDBJ whole genome shotgun (WGS) entry which is preliminary data.</text>
</comment>
<dbReference type="PANTHER" id="PTHR35317:SF40">
    <property type="entry name" value="CCHC-TYPE DOMAIN-CONTAINING PROTEIN"/>
    <property type="match status" value="1"/>
</dbReference>